<reference evidence="1 2" key="1">
    <citation type="submission" date="2014-04" db="EMBL/GenBank/DDBJ databases">
        <authorList>
            <consortium name="DOE Joint Genome Institute"/>
            <person name="Kuo A."/>
            <person name="Girlanda M."/>
            <person name="Perotto S."/>
            <person name="Kohler A."/>
            <person name="Nagy L.G."/>
            <person name="Floudas D."/>
            <person name="Copeland A."/>
            <person name="Barry K.W."/>
            <person name="Cichocki N."/>
            <person name="Veneault-Fourrey C."/>
            <person name="LaButti K."/>
            <person name="Lindquist E.A."/>
            <person name="Lipzen A."/>
            <person name="Lundell T."/>
            <person name="Morin E."/>
            <person name="Murat C."/>
            <person name="Sun H."/>
            <person name="Tunlid A."/>
            <person name="Henrissat B."/>
            <person name="Grigoriev I.V."/>
            <person name="Hibbett D.S."/>
            <person name="Martin F."/>
            <person name="Nordberg H.P."/>
            <person name="Cantor M.N."/>
            <person name="Hua S.X."/>
        </authorList>
    </citation>
    <scope>NUCLEOTIDE SEQUENCE [LARGE SCALE GENOMIC DNA]</scope>
    <source>
        <strain evidence="1 2">MUT 4182</strain>
    </source>
</reference>
<dbReference type="HOGENOM" id="CLU_2777772_0_0_1"/>
<name>A0A0C3KY96_9AGAM</name>
<dbReference type="Proteomes" id="UP000054248">
    <property type="component" value="Unassembled WGS sequence"/>
</dbReference>
<protein>
    <submittedName>
        <fullName evidence="1">Uncharacterized protein</fullName>
    </submittedName>
</protein>
<evidence type="ECO:0000313" key="1">
    <source>
        <dbReference type="EMBL" id="KIO26328.1"/>
    </source>
</evidence>
<organism evidence="1 2">
    <name type="scientific">Tulasnella calospora MUT 4182</name>
    <dbReference type="NCBI Taxonomy" id="1051891"/>
    <lineage>
        <taxon>Eukaryota</taxon>
        <taxon>Fungi</taxon>
        <taxon>Dikarya</taxon>
        <taxon>Basidiomycota</taxon>
        <taxon>Agaricomycotina</taxon>
        <taxon>Agaricomycetes</taxon>
        <taxon>Cantharellales</taxon>
        <taxon>Tulasnellaceae</taxon>
        <taxon>Tulasnella</taxon>
    </lineage>
</organism>
<sequence length="69" mass="7658">MSNPFAACVDDDLPRENRVNVALKEGMADKHSGLSTLDPHLSPLGNYWDELNNDILEEDGDLDNPPPIR</sequence>
<evidence type="ECO:0000313" key="2">
    <source>
        <dbReference type="Proteomes" id="UP000054248"/>
    </source>
</evidence>
<accession>A0A0C3KY96</accession>
<dbReference type="EMBL" id="KN823026">
    <property type="protein sequence ID" value="KIO26328.1"/>
    <property type="molecule type" value="Genomic_DNA"/>
</dbReference>
<dbReference type="AlphaFoldDB" id="A0A0C3KY96"/>
<keyword evidence="2" id="KW-1185">Reference proteome</keyword>
<proteinExistence type="predicted"/>
<gene>
    <name evidence="1" type="ORF">M407DRAFT_24415</name>
</gene>
<reference evidence="2" key="2">
    <citation type="submission" date="2015-01" db="EMBL/GenBank/DDBJ databases">
        <title>Evolutionary Origins and Diversification of the Mycorrhizal Mutualists.</title>
        <authorList>
            <consortium name="DOE Joint Genome Institute"/>
            <consortium name="Mycorrhizal Genomics Consortium"/>
            <person name="Kohler A."/>
            <person name="Kuo A."/>
            <person name="Nagy L.G."/>
            <person name="Floudas D."/>
            <person name="Copeland A."/>
            <person name="Barry K.W."/>
            <person name="Cichocki N."/>
            <person name="Veneault-Fourrey C."/>
            <person name="LaButti K."/>
            <person name="Lindquist E.A."/>
            <person name="Lipzen A."/>
            <person name="Lundell T."/>
            <person name="Morin E."/>
            <person name="Murat C."/>
            <person name="Riley R."/>
            <person name="Ohm R."/>
            <person name="Sun H."/>
            <person name="Tunlid A."/>
            <person name="Henrissat B."/>
            <person name="Grigoriev I.V."/>
            <person name="Hibbett D.S."/>
            <person name="Martin F."/>
        </authorList>
    </citation>
    <scope>NUCLEOTIDE SEQUENCE [LARGE SCALE GENOMIC DNA]</scope>
    <source>
        <strain evidence="2">MUT 4182</strain>
    </source>
</reference>